<dbReference type="GO" id="GO:0003968">
    <property type="term" value="F:RNA-directed RNA polymerase activity"/>
    <property type="evidence" value="ECO:0007669"/>
    <property type="project" value="UniProtKB-KW"/>
</dbReference>
<feature type="compositionally biased region" description="Low complexity" evidence="2">
    <location>
        <begin position="1234"/>
        <end position="1248"/>
    </location>
</feature>
<evidence type="ECO:0000313" key="5">
    <source>
        <dbReference type="Proteomes" id="UP000308199"/>
    </source>
</evidence>
<reference evidence="4 5" key="1">
    <citation type="submission" date="2019-02" db="EMBL/GenBank/DDBJ databases">
        <title>Genome sequencing of the rare red list fungi Phellinidium pouzarii.</title>
        <authorList>
            <person name="Buettner E."/>
            <person name="Kellner H."/>
        </authorList>
    </citation>
    <scope>NUCLEOTIDE SEQUENCE [LARGE SCALE GENOMIC DNA]</scope>
    <source>
        <strain evidence="4 5">DSM 108285</strain>
    </source>
</reference>
<organism evidence="4 5">
    <name type="scientific">Phellinidium pouzarii</name>
    <dbReference type="NCBI Taxonomy" id="167371"/>
    <lineage>
        <taxon>Eukaryota</taxon>
        <taxon>Fungi</taxon>
        <taxon>Dikarya</taxon>
        <taxon>Basidiomycota</taxon>
        <taxon>Agaricomycotina</taxon>
        <taxon>Agaricomycetes</taxon>
        <taxon>Hymenochaetales</taxon>
        <taxon>Hymenochaetaceae</taxon>
        <taxon>Phellinidium</taxon>
    </lineage>
</organism>
<dbReference type="EMBL" id="SGPK01000011">
    <property type="protein sequence ID" value="THH11616.1"/>
    <property type="molecule type" value="Genomic_DNA"/>
</dbReference>
<proteinExistence type="inferred from homology"/>
<dbReference type="GO" id="GO:0003723">
    <property type="term" value="F:RNA binding"/>
    <property type="evidence" value="ECO:0007669"/>
    <property type="project" value="UniProtKB-KW"/>
</dbReference>
<comment type="caution">
    <text evidence="4">The sequence shown here is derived from an EMBL/GenBank/DDBJ whole genome shotgun (WGS) entry which is preliminary data.</text>
</comment>
<keyword evidence="1" id="KW-0548">Nucleotidyltransferase</keyword>
<feature type="compositionally biased region" description="Basic residues" evidence="2">
    <location>
        <begin position="1223"/>
        <end position="1232"/>
    </location>
</feature>
<dbReference type="Proteomes" id="UP000308199">
    <property type="component" value="Unassembled WGS sequence"/>
</dbReference>
<sequence>MDSMKSSLFGWTTQYGNIQTTRTYTYTSASGWTTVPSLQESRSRLALAAIPKCIQNTQDAELFSRLKAATPNDPLFILPVASTYVIFNFDSSFLVNFDMPPTFLEDLFSVGMRASDQPPQTPPAGRVGDDVGGYSKRYTLRHHLCLETINSSEIGWNPLAVKEIAWKISQENESSNGGEASYWTHDEEFEDLVMQCDEHEENMTDTQTSRHTSPTPGSGSSSLLSSTMISSAATSLNSDSAILESPRRRKRSDSFYGECPRPCLSTDYPPQSRHINITAPGSPFFQRKHIVESPTCDTIIASHARESRQPRPIPRSLCNPGRSPAVTGTSVVTTTGILHSTATTNSASVSTSPTRTNTLNESQLAPFIIAHDKQVQALFDKYVISKGVQFEIARGVTQHWWTWSDITEDKIRQLTGSNAEKAGKVMNIIGTGNPKQTLSPSVIATRQKIYAELDREHLALMEGCERGLGLMGPWQGEDNWFGGRVQLNARLTISKTKDQQSHFSVSLESFGYGKSNRATRYATSLSILQLKIEKDAKWKFKESLIDFLAQRFVICGQLNEDFERRAVQSLGDHFRRSYDTFIRWHNSLEMNKEQPISKWATRWALSLSTSQPVVEFEPQNIYLNIPDVYAEGEEHRTETIMTDGCGFINQSALVLIAKAVNAHCQVLVQGRIAGSKGLWQLHPDLQHRSLDEPPKIWIRDSQIKVKLPPTNEWERSQRIFDLVRIQRLTVPSSLYMQTIQNMSHNGVEDKVFEDLLEAGLKKEIGGLITWEGPNARIRLAKAVENAGGIIGSRLSRLAGSEARLYGYVRDEQEDDGDGEEDTVSGLIERDVLSGHPTRLYESTRELLQAGFSPLENALLRDNLKQIIKNVIDNCLEQYHIPVSLSAEAFIMPDPFGKLKKDQIYFRSTKCINDPMTSTDPYTFNGPVLLTRNPTRVASDIRKVTAVSCDELLAYTDVIIFSTKGNDLGYLGGGDYDGDTVTIIAEPSLVNSFTNSPVVDEPKNLRDRFEREVERVSSFLFRVKDMPVQLMERELCKKLLHGLSESKVGLYSQFHDNAVYYLGYDHPETIMLAYMFTTCLDASKTGLRVKGDVFSSDGKAWNMPRPGCMQKSDEQQRNLMSGYNTAHRSRPKKLGTFVLESLKRSGEALQKAALIEYDNLCDRAERSPRKDPDLVKPYTDAITLAQQIKGTIGVSGFIDELRKVEEFVKGLCDQFVTEVGEHHGKTRSPRKNSRTFSSDSMPSTMSSTATKSKLAAIKHRFAAKFAEGPSDMMTFWLPETAKDIMASYAYHHASGRGGKLAKEFPFAVAHETLCAIKAKKEGIVSSTREFADYTVLHGGLVRSSEKFDDLI</sequence>
<dbReference type="GO" id="GO:0030422">
    <property type="term" value="P:siRNA processing"/>
    <property type="evidence" value="ECO:0007669"/>
    <property type="project" value="TreeGrafter"/>
</dbReference>
<dbReference type="InterPro" id="IPR057596">
    <property type="entry name" value="RDRP_core"/>
</dbReference>
<feature type="domain" description="RDRP core" evidence="3">
    <location>
        <begin position="559"/>
        <end position="1112"/>
    </location>
</feature>
<feature type="region of interest" description="Disordered" evidence="2">
    <location>
        <begin position="240"/>
        <end position="274"/>
    </location>
</feature>
<dbReference type="PANTHER" id="PTHR23079:SF14">
    <property type="entry name" value="RNA-DEPENDENT RNA POLYMERASE"/>
    <property type="match status" value="1"/>
</dbReference>
<dbReference type="GO" id="GO:0031380">
    <property type="term" value="C:nuclear RNA-directed RNA polymerase complex"/>
    <property type="evidence" value="ECO:0007669"/>
    <property type="project" value="TreeGrafter"/>
</dbReference>
<keyword evidence="1" id="KW-0808">Transferase</keyword>
<comment type="similarity">
    <text evidence="1">Belongs to the RdRP family.</text>
</comment>
<keyword evidence="1" id="KW-0694">RNA-binding</keyword>
<evidence type="ECO:0000256" key="2">
    <source>
        <dbReference type="SAM" id="MobiDB-lite"/>
    </source>
</evidence>
<dbReference type="PANTHER" id="PTHR23079">
    <property type="entry name" value="RNA-DEPENDENT RNA POLYMERASE"/>
    <property type="match status" value="1"/>
</dbReference>
<feature type="region of interest" description="Disordered" evidence="2">
    <location>
        <begin position="1219"/>
        <end position="1248"/>
    </location>
</feature>
<name>A0A4S4LHX8_9AGAM</name>
<dbReference type="Pfam" id="PF05183">
    <property type="entry name" value="RdRP"/>
    <property type="match status" value="1"/>
</dbReference>
<evidence type="ECO:0000259" key="3">
    <source>
        <dbReference type="Pfam" id="PF05183"/>
    </source>
</evidence>
<dbReference type="OrthoDB" id="10055769at2759"/>
<keyword evidence="1" id="KW-0696">RNA-directed RNA polymerase</keyword>
<feature type="compositionally biased region" description="Low complexity" evidence="2">
    <location>
        <begin position="209"/>
        <end position="225"/>
    </location>
</feature>
<evidence type="ECO:0000313" key="4">
    <source>
        <dbReference type="EMBL" id="THH11616.1"/>
    </source>
</evidence>
<dbReference type="EC" id="2.7.7.48" evidence="1"/>
<comment type="catalytic activity">
    <reaction evidence="1">
        <text>RNA(n) + a ribonucleoside 5'-triphosphate = RNA(n+1) + diphosphate</text>
        <dbReference type="Rhea" id="RHEA:21248"/>
        <dbReference type="Rhea" id="RHEA-COMP:14527"/>
        <dbReference type="Rhea" id="RHEA-COMP:17342"/>
        <dbReference type="ChEBI" id="CHEBI:33019"/>
        <dbReference type="ChEBI" id="CHEBI:61557"/>
        <dbReference type="ChEBI" id="CHEBI:140395"/>
        <dbReference type="EC" id="2.7.7.48"/>
    </reaction>
</comment>
<feature type="region of interest" description="Disordered" evidence="2">
    <location>
        <begin position="200"/>
        <end position="225"/>
    </location>
</feature>
<protein>
    <recommendedName>
        <fullName evidence="1">RNA-dependent RNA polymerase</fullName>
        <ecNumber evidence="1">2.7.7.48</ecNumber>
    </recommendedName>
</protein>
<accession>A0A4S4LHX8</accession>
<dbReference type="InterPro" id="IPR007855">
    <property type="entry name" value="RDRP"/>
</dbReference>
<feature type="region of interest" description="Disordered" evidence="2">
    <location>
        <begin position="303"/>
        <end position="325"/>
    </location>
</feature>
<gene>
    <name evidence="4" type="ORF">EW145_g546</name>
</gene>
<evidence type="ECO:0000256" key="1">
    <source>
        <dbReference type="RuleBase" id="RU363098"/>
    </source>
</evidence>
<keyword evidence="5" id="KW-1185">Reference proteome</keyword>